<evidence type="ECO:0000256" key="1">
    <source>
        <dbReference type="SAM" id="MobiDB-lite"/>
    </source>
</evidence>
<dbReference type="EMBL" id="JBBWWQ010000010">
    <property type="protein sequence ID" value="KAK8937037.1"/>
    <property type="molecule type" value="Genomic_DNA"/>
</dbReference>
<gene>
    <name evidence="2" type="ORF">KSP39_PZI012486</name>
</gene>
<dbReference type="AlphaFoldDB" id="A0AAP0BEV6"/>
<proteinExistence type="predicted"/>
<accession>A0AAP0BEV6</accession>
<keyword evidence="3" id="KW-1185">Reference proteome</keyword>
<sequence>MKFHEVEVRRSLQVMHKERDWPTRMTFDYQFWSQSAATRSLPPSCSPSQYHPRPRR</sequence>
<evidence type="ECO:0000313" key="2">
    <source>
        <dbReference type="EMBL" id="KAK8937037.1"/>
    </source>
</evidence>
<name>A0AAP0BEV6_9ASPA</name>
<feature type="compositionally biased region" description="Polar residues" evidence="1">
    <location>
        <begin position="36"/>
        <end position="49"/>
    </location>
</feature>
<comment type="caution">
    <text evidence="2">The sequence shown here is derived from an EMBL/GenBank/DDBJ whole genome shotgun (WGS) entry which is preliminary data.</text>
</comment>
<evidence type="ECO:0000313" key="3">
    <source>
        <dbReference type="Proteomes" id="UP001418222"/>
    </source>
</evidence>
<organism evidence="2 3">
    <name type="scientific">Platanthera zijinensis</name>
    <dbReference type="NCBI Taxonomy" id="2320716"/>
    <lineage>
        <taxon>Eukaryota</taxon>
        <taxon>Viridiplantae</taxon>
        <taxon>Streptophyta</taxon>
        <taxon>Embryophyta</taxon>
        <taxon>Tracheophyta</taxon>
        <taxon>Spermatophyta</taxon>
        <taxon>Magnoliopsida</taxon>
        <taxon>Liliopsida</taxon>
        <taxon>Asparagales</taxon>
        <taxon>Orchidaceae</taxon>
        <taxon>Orchidoideae</taxon>
        <taxon>Orchideae</taxon>
        <taxon>Orchidinae</taxon>
        <taxon>Platanthera</taxon>
    </lineage>
</organism>
<reference evidence="2 3" key="1">
    <citation type="journal article" date="2022" name="Nat. Plants">
        <title>Genomes of leafy and leafless Platanthera orchids illuminate the evolution of mycoheterotrophy.</title>
        <authorList>
            <person name="Li M.H."/>
            <person name="Liu K.W."/>
            <person name="Li Z."/>
            <person name="Lu H.C."/>
            <person name="Ye Q.L."/>
            <person name="Zhang D."/>
            <person name="Wang J.Y."/>
            <person name="Li Y.F."/>
            <person name="Zhong Z.M."/>
            <person name="Liu X."/>
            <person name="Yu X."/>
            <person name="Liu D.K."/>
            <person name="Tu X.D."/>
            <person name="Liu B."/>
            <person name="Hao Y."/>
            <person name="Liao X.Y."/>
            <person name="Jiang Y.T."/>
            <person name="Sun W.H."/>
            <person name="Chen J."/>
            <person name="Chen Y.Q."/>
            <person name="Ai Y."/>
            <person name="Zhai J.W."/>
            <person name="Wu S.S."/>
            <person name="Zhou Z."/>
            <person name="Hsiao Y.Y."/>
            <person name="Wu W.L."/>
            <person name="Chen Y.Y."/>
            <person name="Lin Y.F."/>
            <person name="Hsu J.L."/>
            <person name="Li C.Y."/>
            <person name="Wang Z.W."/>
            <person name="Zhao X."/>
            <person name="Zhong W.Y."/>
            <person name="Ma X.K."/>
            <person name="Ma L."/>
            <person name="Huang J."/>
            <person name="Chen G.Z."/>
            <person name="Huang M.Z."/>
            <person name="Huang L."/>
            <person name="Peng D.H."/>
            <person name="Luo Y.B."/>
            <person name="Zou S.Q."/>
            <person name="Chen S.P."/>
            <person name="Lan S."/>
            <person name="Tsai W.C."/>
            <person name="Van de Peer Y."/>
            <person name="Liu Z.J."/>
        </authorList>
    </citation>
    <scope>NUCLEOTIDE SEQUENCE [LARGE SCALE GENOMIC DNA]</scope>
    <source>
        <strain evidence="2">Lor287</strain>
    </source>
</reference>
<dbReference type="Proteomes" id="UP001418222">
    <property type="component" value="Unassembled WGS sequence"/>
</dbReference>
<protein>
    <submittedName>
        <fullName evidence="2">Uncharacterized protein</fullName>
    </submittedName>
</protein>
<feature type="region of interest" description="Disordered" evidence="1">
    <location>
        <begin position="36"/>
        <end position="56"/>
    </location>
</feature>